<dbReference type="AlphaFoldDB" id="A0A4R6R4P3"/>
<accession>A0A4R6R4P3</accession>
<dbReference type="EMBL" id="SNXW01000010">
    <property type="protein sequence ID" value="TDP80823.1"/>
    <property type="molecule type" value="Genomic_DNA"/>
</dbReference>
<dbReference type="CDD" id="cd06558">
    <property type="entry name" value="crotonase-like"/>
    <property type="match status" value="1"/>
</dbReference>
<dbReference type="SUPFAM" id="SSF52096">
    <property type="entry name" value="ClpP/crotonase"/>
    <property type="match status" value="1"/>
</dbReference>
<comment type="caution">
    <text evidence="3">The sequence shown here is derived from an EMBL/GenBank/DDBJ whole genome shotgun (WGS) entry which is preliminary data.</text>
</comment>
<proteinExistence type="inferred from homology"/>
<dbReference type="Proteomes" id="UP000294593">
    <property type="component" value="Unassembled WGS sequence"/>
</dbReference>
<dbReference type="Gene3D" id="3.90.226.10">
    <property type="entry name" value="2-enoyl-CoA Hydratase, Chain A, domain 1"/>
    <property type="match status" value="1"/>
</dbReference>
<sequence>MSTTDPILLERRGAIAILTLNRPETRNALSGEDFFQAFETLFAQLNEDLSVRAIVLTGTGSAFCSGGNVAEMRDRQGMFGGSPEQIVAQYRAGIQRIPRAFQALHVPIIAAVNGPAIGAGNDLACMCDIRIASTQARFAESFVKVGIVPGDGGAWLLPRVVGAAKAAELAFTGDTVDADEALRIGLVSQVVAPEALMDAALALATRIAANPPQVLRWTKQLLQQARNATLDEALDHAGHFQGLAHQTADHAEAVAAFFEKRRPVFTGR</sequence>
<dbReference type="PANTHER" id="PTHR11941:SF133">
    <property type="entry name" value="1,2-EPOXYPHENYLACETYL-COA ISOMERASE"/>
    <property type="match status" value="1"/>
</dbReference>
<dbReference type="InterPro" id="IPR001753">
    <property type="entry name" value="Enoyl-CoA_hydra/iso"/>
</dbReference>
<dbReference type="Gene3D" id="1.10.12.10">
    <property type="entry name" value="Lyase 2-enoyl-coa Hydratase, Chain A, domain 2"/>
    <property type="match status" value="1"/>
</dbReference>
<dbReference type="PANTHER" id="PTHR11941">
    <property type="entry name" value="ENOYL-COA HYDRATASE-RELATED"/>
    <property type="match status" value="1"/>
</dbReference>
<dbReference type="RefSeq" id="WP_133610775.1">
    <property type="nucleotide sequence ID" value="NZ_SNXW01000010.1"/>
</dbReference>
<gene>
    <name evidence="3" type="ORF">EV672_11038</name>
</gene>
<organism evidence="3 4">
    <name type="scientific">Aquabacterium commune</name>
    <dbReference type="NCBI Taxonomy" id="70586"/>
    <lineage>
        <taxon>Bacteria</taxon>
        <taxon>Pseudomonadati</taxon>
        <taxon>Pseudomonadota</taxon>
        <taxon>Betaproteobacteria</taxon>
        <taxon>Burkholderiales</taxon>
        <taxon>Aquabacterium</taxon>
    </lineage>
</organism>
<evidence type="ECO:0000256" key="2">
    <source>
        <dbReference type="ARBA" id="ARBA00023239"/>
    </source>
</evidence>
<dbReference type="GO" id="GO:0016829">
    <property type="term" value="F:lyase activity"/>
    <property type="evidence" value="ECO:0007669"/>
    <property type="project" value="UniProtKB-KW"/>
</dbReference>
<keyword evidence="2" id="KW-0456">Lyase</keyword>
<dbReference type="GO" id="GO:0006635">
    <property type="term" value="P:fatty acid beta-oxidation"/>
    <property type="evidence" value="ECO:0007669"/>
    <property type="project" value="TreeGrafter"/>
</dbReference>
<dbReference type="InterPro" id="IPR014748">
    <property type="entry name" value="Enoyl-CoA_hydra_C"/>
</dbReference>
<keyword evidence="4" id="KW-1185">Reference proteome</keyword>
<dbReference type="OrthoDB" id="8524220at2"/>
<keyword evidence="3" id="KW-0413">Isomerase</keyword>
<dbReference type="Pfam" id="PF00378">
    <property type="entry name" value="ECH_1"/>
    <property type="match status" value="1"/>
</dbReference>
<name>A0A4R6R4P3_9BURK</name>
<reference evidence="3 4" key="1">
    <citation type="submission" date="2019-03" db="EMBL/GenBank/DDBJ databases">
        <title>Genomic Encyclopedia of Type Strains, Phase IV (KMG-IV): sequencing the most valuable type-strain genomes for metagenomic binning, comparative biology and taxonomic classification.</title>
        <authorList>
            <person name="Goeker M."/>
        </authorList>
    </citation>
    <scope>NUCLEOTIDE SEQUENCE [LARGE SCALE GENOMIC DNA]</scope>
    <source>
        <strain evidence="3 4">DSM 11901</strain>
    </source>
</reference>
<dbReference type="InterPro" id="IPR029045">
    <property type="entry name" value="ClpP/crotonase-like_dom_sf"/>
</dbReference>
<comment type="similarity">
    <text evidence="1">Belongs to the enoyl-CoA hydratase/isomerase family.</text>
</comment>
<dbReference type="GO" id="GO:0016853">
    <property type="term" value="F:isomerase activity"/>
    <property type="evidence" value="ECO:0007669"/>
    <property type="project" value="UniProtKB-KW"/>
</dbReference>
<protein>
    <submittedName>
        <fullName evidence="3">2-(1,2-epoxy-1,2-dihydrophenyl)acetyl-CoA isomerase</fullName>
    </submittedName>
</protein>
<evidence type="ECO:0000313" key="3">
    <source>
        <dbReference type="EMBL" id="TDP80823.1"/>
    </source>
</evidence>
<evidence type="ECO:0000256" key="1">
    <source>
        <dbReference type="ARBA" id="ARBA00005254"/>
    </source>
</evidence>
<evidence type="ECO:0000313" key="4">
    <source>
        <dbReference type="Proteomes" id="UP000294593"/>
    </source>
</evidence>
<dbReference type="NCBIfam" id="NF006699">
    <property type="entry name" value="PRK09245.1"/>
    <property type="match status" value="1"/>
</dbReference>